<dbReference type="EMBL" id="CADCVR010000019">
    <property type="protein sequence ID" value="CAA9478710.1"/>
    <property type="molecule type" value="Genomic_DNA"/>
</dbReference>
<feature type="non-terminal residue" evidence="2">
    <location>
        <position position="254"/>
    </location>
</feature>
<evidence type="ECO:0000256" key="1">
    <source>
        <dbReference type="SAM" id="MobiDB-lite"/>
    </source>
</evidence>
<gene>
    <name evidence="2" type="ORF">AVDCRST_MAG53-624</name>
</gene>
<reference evidence="2" key="1">
    <citation type="submission" date="2020-02" db="EMBL/GenBank/DDBJ databases">
        <authorList>
            <person name="Meier V. D."/>
        </authorList>
    </citation>
    <scope>NUCLEOTIDE SEQUENCE</scope>
    <source>
        <strain evidence="2">AVDCRST_MAG53</strain>
    </source>
</reference>
<dbReference type="AlphaFoldDB" id="A0A6J4RPV5"/>
<feature type="region of interest" description="Disordered" evidence="1">
    <location>
        <begin position="1"/>
        <end position="178"/>
    </location>
</feature>
<dbReference type="GO" id="GO:0016787">
    <property type="term" value="F:hydrolase activity"/>
    <property type="evidence" value="ECO:0007669"/>
    <property type="project" value="UniProtKB-KW"/>
</dbReference>
<evidence type="ECO:0000313" key="2">
    <source>
        <dbReference type="EMBL" id="CAA9478710.1"/>
    </source>
</evidence>
<name>A0A6J4RPV5_9ACTN</name>
<sequence>ARAPRRRVLRPRQDAHGGVVRPALGPRRAQCGPAQPPPDGPLRVAEREVPPAGLDGQGHRPGQAGGRRHDPRAPGGRLPAHDPEGSRGRPAAALPADARHRLRPPGRGPPSLHRHRRLPGDGRDDGPRAGLRRGDRRTLGDRRRRLHRPCGRPVHLPRGQGDRASPPGRRGGLRPRHELRLLRLGVRPADAARRRASRRGQPGHRAAARRARAGLGRHALRPARAAAEGWSRARPRRPGRHRGPLGGGAPCGAL</sequence>
<feature type="non-terminal residue" evidence="2">
    <location>
        <position position="1"/>
    </location>
</feature>
<feature type="compositionally biased region" description="Basic and acidic residues" evidence="1">
    <location>
        <begin position="118"/>
        <end position="141"/>
    </location>
</feature>
<feature type="compositionally biased region" description="Low complexity" evidence="1">
    <location>
        <begin position="213"/>
        <end position="227"/>
    </location>
</feature>
<feature type="compositionally biased region" description="Basic residues" evidence="1">
    <location>
        <begin position="194"/>
        <end position="212"/>
    </location>
</feature>
<protein>
    <submittedName>
        <fullName evidence="2">Phosphoserine phosphatase</fullName>
        <ecNumber evidence="2">3.1.3.3</ecNumber>
    </submittedName>
</protein>
<keyword evidence="2" id="KW-0378">Hydrolase</keyword>
<proteinExistence type="predicted"/>
<dbReference type="EC" id="3.1.3.3" evidence="2"/>
<accession>A0A6J4RPV5</accession>
<feature type="compositionally biased region" description="Gly residues" evidence="1">
    <location>
        <begin position="244"/>
        <end position="254"/>
    </location>
</feature>
<feature type="compositionally biased region" description="Basic residues" evidence="1">
    <location>
        <begin position="233"/>
        <end position="243"/>
    </location>
</feature>
<organism evidence="2">
    <name type="scientific">uncultured Solirubrobacteraceae bacterium</name>
    <dbReference type="NCBI Taxonomy" id="1162706"/>
    <lineage>
        <taxon>Bacteria</taxon>
        <taxon>Bacillati</taxon>
        <taxon>Actinomycetota</taxon>
        <taxon>Thermoleophilia</taxon>
        <taxon>Solirubrobacterales</taxon>
        <taxon>Solirubrobacteraceae</taxon>
        <taxon>environmental samples</taxon>
    </lineage>
</organism>
<feature type="region of interest" description="Disordered" evidence="1">
    <location>
        <begin position="190"/>
        <end position="254"/>
    </location>
</feature>
<feature type="compositionally biased region" description="Basic residues" evidence="1">
    <location>
        <begin position="1"/>
        <end position="10"/>
    </location>
</feature>